<dbReference type="AlphaFoldDB" id="A0A5S6QI98"/>
<sequence length="97" mass="10891">MLQLVTCALFPLVLSFWLLRMAPTNGQMVDQTETVVFKGQNASLPCTVAPSNAQFVLEWVRNGHGPIYTLLNPQGEHHRAFGYDSKSFDCPLRLAHF</sequence>
<evidence type="ECO:0000256" key="1">
    <source>
        <dbReference type="SAM" id="SignalP"/>
    </source>
</evidence>
<feature type="domain" description="Ig-like" evidence="2">
    <location>
        <begin position="23"/>
        <end position="97"/>
    </location>
</feature>
<dbReference type="InterPro" id="IPR007110">
    <property type="entry name" value="Ig-like_dom"/>
</dbReference>
<feature type="signal peptide" evidence="1">
    <location>
        <begin position="1"/>
        <end position="26"/>
    </location>
</feature>
<feature type="chain" id="PRO_5024324032" evidence="1">
    <location>
        <begin position="27"/>
        <end position="97"/>
    </location>
</feature>
<dbReference type="SUPFAM" id="SSF48726">
    <property type="entry name" value="Immunoglobulin"/>
    <property type="match status" value="1"/>
</dbReference>
<dbReference type="PROSITE" id="PS50835">
    <property type="entry name" value="IG_LIKE"/>
    <property type="match status" value="1"/>
</dbReference>
<protein>
    <submittedName>
        <fullName evidence="4">Ig-like domain-containing protein</fullName>
    </submittedName>
</protein>
<reference evidence="4" key="1">
    <citation type="submission" date="2019-12" db="UniProtKB">
        <authorList>
            <consortium name="WormBaseParasite"/>
        </authorList>
    </citation>
    <scope>IDENTIFICATION</scope>
</reference>
<name>A0A5S6QI98_TRIMR</name>
<proteinExistence type="predicted"/>
<dbReference type="InterPro" id="IPR036179">
    <property type="entry name" value="Ig-like_dom_sf"/>
</dbReference>
<evidence type="ECO:0000313" key="3">
    <source>
        <dbReference type="Proteomes" id="UP000046395"/>
    </source>
</evidence>
<dbReference type="Proteomes" id="UP000046395">
    <property type="component" value="Unassembled WGS sequence"/>
</dbReference>
<evidence type="ECO:0000259" key="2">
    <source>
        <dbReference type="PROSITE" id="PS50835"/>
    </source>
</evidence>
<evidence type="ECO:0000313" key="4">
    <source>
        <dbReference type="WBParaSite" id="TMUE_2000006894.1"/>
    </source>
</evidence>
<organism evidence="3 4">
    <name type="scientific">Trichuris muris</name>
    <name type="common">Mouse whipworm</name>
    <dbReference type="NCBI Taxonomy" id="70415"/>
    <lineage>
        <taxon>Eukaryota</taxon>
        <taxon>Metazoa</taxon>
        <taxon>Ecdysozoa</taxon>
        <taxon>Nematoda</taxon>
        <taxon>Enoplea</taxon>
        <taxon>Dorylaimia</taxon>
        <taxon>Trichinellida</taxon>
        <taxon>Trichuridae</taxon>
        <taxon>Trichuris</taxon>
    </lineage>
</organism>
<accession>A0A5S6QI98</accession>
<keyword evidence="3" id="KW-1185">Reference proteome</keyword>
<keyword evidence="1" id="KW-0732">Signal</keyword>
<dbReference type="WBParaSite" id="TMUE_2000006894.1">
    <property type="protein sequence ID" value="TMUE_2000006894.1"/>
    <property type="gene ID" value="WBGene00287239"/>
</dbReference>